<dbReference type="Proteomes" id="UP000887159">
    <property type="component" value="Unassembled WGS sequence"/>
</dbReference>
<evidence type="ECO:0000313" key="3">
    <source>
        <dbReference type="Proteomes" id="UP000887159"/>
    </source>
</evidence>
<dbReference type="EMBL" id="BMAU01021021">
    <property type="protein sequence ID" value="GFX87040.1"/>
    <property type="molecule type" value="Genomic_DNA"/>
</dbReference>
<organism evidence="2 3">
    <name type="scientific">Trichonephila clavipes</name>
    <name type="common">Golden silk orbweaver</name>
    <name type="synonym">Nephila clavipes</name>
    <dbReference type="NCBI Taxonomy" id="2585209"/>
    <lineage>
        <taxon>Eukaryota</taxon>
        <taxon>Metazoa</taxon>
        <taxon>Ecdysozoa</taxon>
        <taxon>Arthropoda</taxon>
        <taxon>Chelicerata</taxon>
        <taxon>Arachnida</taxon>
        <taxon>Araneae</taxon>
        <taxon>Araneomorphae</taxon>
        <taxon>Entelegynae</taxon>
        <taxon>Araneoidea</taxon>
        <taxon>Nephilidae</taxon>
        <taxon>Trichonephila</taxon>
    </lineage>
</organism>
<keyword evidence="3" id="KW-1185">Reference proteome</keyword>
<evidence type="ECO:0000256" key="1">
    <source>
        <dbReference type="SAM" id="MobiDB-lite"/>
    </source>
</evidence>
<feature type="region of interest" description="Disordered" evidence="1">
    <location>
        <begin position="41"/>
        <end position="61"/>
    </location>
</feature>
<evidence type="ECO:0000313" key="2">
    <source>
        <dbReference type="EMBL" id="GFX87040.1"/>
    </source>
</evidence>
<sequence length="81" mass="8972">MSRDPGGHGIGLPLSVHRPAIFSRFQILVLCTPFTLYSTSDDPLEPRQMMPNDPILPTDDIRSEPLGILCSKEVPSKKLDL</sequence>
<proteinExistence type="predicted"/>
<reference evidence="2" key="1">
    <citation type="submission" date="2020-08" db="EMBL/GenBank/DDBJ databases">
        <title>Multicomponent nature underlies the extraordinary mechanical properties of spider dragline silk.</title>
        <authorList>
            <person name="Kono N."/>
            <person name="Nakamura H."/>
            <person name="Mori M."/>
            <person name="Yoshida Y."/>
            <person name="Ohtoshi R."/>
            <person name="Malay A.D."/>
            <person name="Moran D.A.P."/>
            <person name="Tomita M."/>
            <person name="Numata K."/>
            <person name="Arakawa K."/>
        </authorList>
    </citation>
    <scope>NUCLEOTIDE SEQUENCE</scope>
</reference>
<accession>A0A8X6R3U3</accession>
<gene>
    <name evidence="2" type="ORF">TNCV_2636801</name>
</gene>
<name>A0A8X6R3U3_TRICX</name>
<comment type="caution">
    <text evidence="2">The sequence shown here is derived from an EMBL/GenBank/DDBJ whole genome shotgun (WGS) entry which is preliminary data.</text>
</comment>
<protein>
    <submittedName>
        <fullName evidence="2">Uncharacterized protein</fullName>
    </submittedName>
</protein>
<dbReference type="AlphaFoldDB" id="A0A8X6R3U3"/>